<dbReference type="Proteomes" id="UP001481677">
    <property type="component" value="Unassembled WGS sequence"/>
</dbReference>
<reference evidence="5 8" key="3">
    <citation type="submission" date="2024-01" db="EMBL/GenBank/DDBJ databases">
        <title>The diversity of rhizobia nodulating Mimosa spp. in eleven states of Brazil covering several biomes is determined by host plant, location, and edaphic factors.</title>
        <authorList>
            <person name="Rouws L."/>
            <person name="Barauna A."/>
            <person name="Beukes C."/>
            <person name="De Faria S.M."/>
            <person name="Gross E."/>
            <person name="Dos Reis Junior F.B."/>
            <person name="Simon M."/>
            <person name="Maluk M."/>
            <person name="Odee D.W."/>
            <person name="Kenicer G."/>
            <person name="Young J.P.W."/>
            <person name="Reis V.M."/>
            <person name="Zilli J."/>
            <person name="James E.K."/>
        </authorList>
    </citation>
    <scope>NUCLEOTIDE SEQUENCE [LARGE SCALE GENOMIC DNA]</scope>
    <source>
        <strain evidence="5 8">JPY530</strain>
    </source>
</reference>
<reference evidence="6 7" key="1">
    <citation type="journal article" date="2018" name="Int. J. Syst. Evol. Microbiol.">
        <title>Paraburkholderia azotifigens sp. nov., a nitrogen-fixing bacterium isolated from paddy soil.</title>
        <authorList>
            <person name="Choi G.M."/>
            <person name="Im W.T."/>
        </authorList>
    </citation>
    <scope>NUCLEOTIDE SEQUENCE [LARGE SCALE GENOMIC DNA]</scope>
    <source>
        <strain evidence="6 7">NF 2-5-3</strain>
    </source>
</reference>
<sequence length="319" mass="35535">MTIDRSRPLIGVVTVLYQSDDVLDDFFASLGLQQDVNLKLYVIDNSATDSGSRLAHRLADQWGIDARIVFNNANLGVARGNNQGIELALADGCEYVLLANNDTEFRGVRTIAELVDRNGKGDVLATFPKIFYHGTRRIWCAGGFISKMKAVVKHVGDGVEDHGQFDQEFVTEYAPTCFTLLHKSVFSRIGVMDEQYFVYYDDVDFVWRMNQAGIRLLYVPSSEVAHKVSFSTGGGESPFTLFYVTRNRIYFSRKSLGAFESVVAIAYSLAAMLYKYPRFTEAGRKSVLRGIASGLRLGLAGQRVTPSGYFKRPPQREGA</sequence>
<dbReference type="Pfam" id="PF00535">
    <property type="entry name" value="Glycos_transf_2"/>
    <property type="match status" value="1"/>
</dbReference>
<comment type="similarity">
    <text evidence="1">Belongs to the glycosyltransferase 2 family.</text>
</comment>
<evidence type="ECO:0000256" key="1">
    <source>
        <dbReference type="ARBA" id="ARBA00006739"/>
    </source>
</evidence>
<dbReference type="EMBL" id="VOQS01000005">
    <property type="protein sequence ID" value="TXC80202.1"/>
    <property type="molecule type" value="Genomic_DNA"/>
</dbReference>
<reference evidence="6" key="2">
    <citation type="submission" date="2019-08" db="EMBL/GenBank/DDBJ databases">
        <authorList>
            <person name="Im W.-T."/>
        </authorList>
    </citation>
    <scope>NUCLEOTIDE SEQUENCE</scope>
    <source>
        <strain evidence="6">NF 2-5-3</strain>
    </source>
</reference>
<keyword evidence="2 5" id="KW-0328">Glycosyltransferase</keyword>
<dbReference type="InterPro" id="IPR001173">
    <property type="entry name" value="Glyco_trans_2-like"/>
</dbReference>
<accession>A0A5C6V4F3</accession>
<evidence type="ECO:0000259" key="4">
    <source>
        <dbReference type="Pfam" id="PF00535"/>
    </source>
</evidence>
<evidence type="ECO:0000313" key="5">
    <source>
        <dbReference type="EMBL" id="MEM5344683.1"/>
    </source>
</evidence>
<dbReference type="EC" id="2.4.-.-" evidence="5"/>
<gene>
    <name evidence="6" type="ORF">FRZ40_38550</name>
    <name evidence="5" type="ORF">V4C56_34275</name>
</gene>
<evidence type="ECO:0000313" key="6">
    <source>
        <dbReference type="EMBL" id="TXC80202.1"/>
    </source>
</evidence>
<dbReference type="Gene3D" id="3.90.550.10">
    <property type="entry name" value="Spore Coat Polysaccharide Biosynthesis Protein SpsA, Chain A"/>
    <property type="match status" value="1"/>
</dbReference>
<comment type="caution">
    <text evidence="6">The sequence shown here is derived from an EMBL/GenBank/DDBJ whole genome shotgun (WGS) entry which is preliminary data.</text>
</comment>
<evidence type="ECO:0000313" key="8">
    <source>
        <dbReference type="Proteomes" id="UP001481677"/>
    </source>
</evidence>
<dbReference type="PANTHER" id="PTHR43179:SF12">
    <property type="entry name" value="GALACTOFURANOSYLTRANSFERASE GLFT2"/>
    <property type="match status" value="1"/>
</dbReference>
<dbReference type="Proteomes" id="UP000321776">
    <property type="component" value="Unassembled WGS sequence"/>
</dbReference>
<evidence type="ECO:0000256" key="3">
    <source>
        <dbReference type="ARBA" id="ARBA00022679"/>
    </source>
</evidence>
<dbReference type="EMBL" id="JAZHGA010000036">
    <property type="protein sequence ID" value="MEM5344683.1"/>
    <property type="molecule type" value="Genomic_DNA"/>
</dbReference>
<dbReference type="SUPFAM" id="SSF53448">
    <property type="entry name" value="Nucleotide-diphospho-sugar transferases"/>
    <property type="match status" value="1"/>
</dbReference>
<dbReference type="PANTHER" id="PTHR43179">
    <property type="entry name" value="RHAMNOSYLTRANSFERASE WBBL"/>
    <property type="match status" value="1"/>
</dbReference>
<evidence type="ECO:0000256" key="2">
    <source>
        <dbReference type="ARBA" id="ARBA00022676"/>
    </source>
</evidence>
<dbReference type="GO" id="GO:0016757">
    <property type="term" value="F:glycosyltransferase activity"/>
    <property type="evidence" value="ECO:0007669"/>
    <property type="project" value="UniProtKB-KW"/>
</dbReference>
<keyword evidence="8" id="KW-1185">Reference proteome</keyword>
<protein>
    <submittedName>
        <fullName evidence="6">Glycosyltransferase family 2 protein</fullName>
        <ecNumber evidence="5">2.4.-.-</ecNumber>
    </submittedName>
</protein>
<keyword evidence="3 6" id="KW-0808">Transferase</keyword>
<evidence type="ECO:0000313" key="7">
    <source>
        <dbReference type="Proteomes" id="UP000321776"/>
    </source>
</evidence>
<dbReference type="InterPro" id="IPR029044">
    <property type="entry name" value="Nucleotide-diphossugar_trans"/>
</dbReference>
<organism evidence="6 7">
    <name type="scientific">Paraburkholderia azotifigens</name>
    <dbReference type="NCBI Taxonomy" id="2057004"/>
    <lineage>
        <taxon>Bacteria</taxon>
        <taxon>Pseudomonadati</taxon>
        <taxon>Pseudomonadota</taxon>
        <taxon>Betaproteobacteria</taxon>
        <taxon>Burkholderiales</taxon>
        <taxon>Burkholderiaceae</taxon>
        <taxon>Paraburkholderia</taxon>
    </lineage>
</organism>
<dbReference type="RefSeq" id="WP_147237707.1">
    <property type="nucleotide sequence ID" value="NZ_JAZHFZ010000037.1"/>
</dbReference>
<proteinExistence type="inferred from homology"/>
<name>A0A5C6V4F3_9BURK</name>
<feature type="domain" description="Glycosyltransferase 2-like" evidence="4">
    <location>
        <begin position="12"/>
        <end position="154"/>
    </location>
</feature>
<dbReference type="AlphaFoldDB" id="A0A5C6V4F3"/>